<dbReference type="Gene3D" id="3.40.50.720">
    <property type="entry name" value="NAD(P)-binding Rossmann-like Domain"/>
    <property type="match status" value="1"/>
</dbReference>
<dbReference type="InterPro" id="IPR020843">
    <property type="entry name" value="ER"/>
</dbReference>
<dbReference type="HOGENOM" id="CLU_026673_11_3_11"/>
<dbReference type="Pfam" id="PF00107">
    <property type="entry name" value="ADH_zinc_N"/>
    <property type="match status" value="1"/>
</dbReference>
<sequence length="346" mass="35285">MRAVVYERPGRVALRTVPDARIERPGDAVVRVAAAGVCGSDLIFVGRGLYQAGQRCGHEFLGVVEETGRAVTALRVGDAVLAPFCWADGDCRHCLAGLLTSCADGGVWGLGEGSDGGQGEAVRVPHADATLVRLPAEALTDRRLAPAVLALADVLPTGHHAVVAAGVRPGSTVAVVGDGAVGLCAVLAAARAGAERIIAVGSHPGRLRLALRFGATDTLAARGADADRRLAELTDGHGVDAAVEAVGTTPALETAIRATRPGGTVGFVGLPHHDTAPDLGPAFFHNVALRGGIAPVRRYLPELLPEVCAGSLDAGALFDFTGTLADVPAAYDAMSGRTVLKALIRP</sequence>
<evidence type="ECO:0000259" key="4">
    <source>
        <dbReference type="SMART" id="SM00829"/>
    </source>
</evidence>
<dbReference type="Proteomes" id="UP000007076">
    <property type="component" value="Chromosome"/>
</dbReference>
<protein>
    <submittedName>
        <fullName evidence="5">Putative alcohol dehydrogenase</fullName>
        <ecNumber evidence="5">1.1.1.-</ecNumber>
    </submittedName>
</protein>
<dbReference type="PATRIC" id="fig|452652.3.peg.6651"/>
<keyword evidence="3" id="KW-0862">Zinc</keyword>
<dbReference type="PANTHER" id="PTHR42813:SF2">
    <property type="entry name" value="DEHYDROGENASE, ZINC-CONTAINING, PUTATIVE (AFU_ORTHOLOGUE AFUA_2G02810)-RELATED"/>
    <property type="match status" value="1"/>
</dbReference>
<dbReference type="InterPro" id="IPR013154">
    <property type="entry name" value="ADH-like_N"/>
</dbReference>
<proteinExistence type="predicted"/>
<keyword evidence="5" id="KW-0560">Oxidoreductase</keyword>
<evidence type="ECO:0000256" key="1">
    <source>
        <dbReference type="ARBA" id="ARBA00001947"/>
    </source>
</evidence>
<name>E4N2K6_KITSK</name>
<dbReference type="EMBL" id="AP010968">
    <property type="protein sequence ID" value="BAJ32390.1"/>
    <property type="molecule type" value="Genomic_DNA"/>
</dbReference>
<dbReference type="STRING" id="452652.KSE_66310"/>
<dbReference type="SMART" id="SM00829">
    <property type="entry name" value="PKS_ER"/>
    <property type="match status" value="1"/>
</dbReference>
<dbReference type="EC" id="1.1.1.-" evidence="5"/>
<reference evidence="5 6" key="1">
    <citation type="journal article" date="2010" name="DNA Res.">
        <title>Genome sequence of Kitasatospora setae NBRC 14216T: an evolutionary snapshot of the family Streptomycetaceae.</title>
        <authorList>
            <person name="Ichikawa N."/>
            <person name="Oguchi A."/>
            <person name="Ikeda H."/>
            <person name="Ishikawa J."/>
            <person name="Kitani S."/>
            <person name="Watanabe Y."/>
            <person name="Nakamura S."/>
            <person name="Katano Y."/>
            <person name="Kishi E."/>
            <person name="Sasagawa M."/>
            <person name="Ankai A."/>
            <person name="Fukui S."/>
            <person name="Hashimoto Y."/>
            <person name="Kamata S."/>
            <person name="Otoguro M."/>
            <person name="Tanikawa S."/>
            <person name="Nihira T."/>
            <person name="Horinouchi S."/>
            <person name="Ohnishi Y."/>
            <person name="Hayakawa M."/>
            <person name="Kuzuyama T."/>
            <person name="Arisawa A."/>
            <person name="Nomoto F."/>
            <person name="Miura H."/>
            <person name="Takahashi Y."/>
            <person name="Fujita N."/>
        </authorList>
    </citation>
    <scope>NUCLEOTIDE SEQUENCE [LARGE SCALE GENOMIC DNA]</scope>
    <source>
        <strain evidence="6">ATCC 33774 / DSM 43861 / JCM 3304 / KCC A-0304 / NBRC 14216 / KM-6054</strain>
    </source>
</reference>
<keyword evidence="2" id="KW-0479">Metal-binding</keyword>
<evidence type="ECO:0000313" key="5">
    <source>
        <dbReference type="EMBL" id="BAJ32390.1"/>
    </source>
</evidence>
<dbReference type="RefSeq" id="WP_014139686.1">
    <property type="nucleotide sequence ID" value="NC_016109.1"/>
</dbReference>
<evidence type="ECO:0000256" key="3">
    <source>
        <dbReference type="ARBA" id="ARBA00022833"/>
    </source>
</evidence>
<dbReference type="AlphaFoldDB" id="E4N2K6"/>
<dbReference type="InterPro" id="IPR036291">
    <property type="entry name" value="NAD(P)-bd_dom_sf"/>
</dbReference>
<dbReference type="eggNOG" id="COG1063">
    <property type="taxonomic scope" value="Bacteria"/>
</dbReference>
<evidence type="ECO:0000256" key="2">
    <source>
        <dbReference type="ARBA" id="ARBA00022723"/>
    </source>
</evidence>
<dbReference type="SUPFAM" id="SSF51735">
    <property type="entry name" value="NAD(P)-binding Rossmann-fold domains"/>
    <property type="match status" value="1"/>
</dbReference>
<dbReference type="Gene3D" id="3.90.180.10">
    <property type="entry name" value="Medium-chain alcohol dehydrogenases, catalytic domain"/>
    <property type="match status" value="1"/>
</dbReference>
<dbReference type="InterPro" id="IPR013149">
    <property type="entry name" value="ADH-like_C"/>
</dbReference>
<dbReference type="PANTHER" id="PTHR42813">
    <property type="entry name" value="ZINC-TYPE ALCOHOL DEHYDROGENASE-LIKE"/>
    <property type="match status" value="1"/>
</dbReference>
<organism evidence="5 6">
    <name type="scientific">Kitasatospora setae (strain ATCC 33774 / DSM 43861 / JCM 3304 / KCC A-0304 / NBRC 14216 / KM-6054)</name>
    <name type="common">Streptomyces setae</name>
    <dbReference type="NCBI Taxonomy" id="452652"/>
    <lineage>
        <taxon>Bacteria</taxon>
        <taxon>Bacillati</taxon>
        <taxon>Actinomycetota</taxon>
        <taxon>Actinomycetes</taxon>
        <taxon>Kitasatosporales</taxon>
        <taxon>Streptomycetaceae</taxon>
        <taxon>Kitasatospora</taxon>
    </lineage>
</organism>
<dbReference type="SUPFAM" id="SSF50129">
    <property type="entry name" value="GroES-like"/>
    <property type="match status" value="1"/>
</dbReference>
<dbReference type="KEGG" id="ksk:KSE_66310"/>
<dbReference type="GO" id="GO:0016491">
    <property type="term" value="F:oxidoreductase activity"/>
    <property type="evidence" value="ECO:0007669"/>
    <property type="project" value="UniProtKB-KW"/>
</dbReference>
<feature type="domain" description="Enoyl reductase (ER)" evidence="4">
    <location>
        <begin position="10"/>
        <end position="344"/>
    </location>
</feature>
<dbReference type="Pfam" id="PF08240">
    <property type="entry name" value="ADH_N"/>
    <property type="match status" value="1"/>
</dbReference>
<dbReference type="InterPro" id="IPR011032">
    <property type="entry name" value="GroES-like_sf"/>
</dbReference>
<gene>
    <name evidence="5" type="ordered locus">KSE_66310</name>
</gene>
<comment type="cofactor">
    <cofactor evidence="1">
        <name>Zn(2+)</name>
        <dbReference type="ChEBI" id="CHEBI:29105"/>
    </cofactor>
</comment>
<accession>E4N2K6</accession>
<keyword evidence="6" id="KW-1185">Reference proteome</keyword>
<evidence type="ECO:0000313" key="6">
    <source>
        <dbReference type="Proteomes" id="UP000007076"/>
    </source>
</evidence>
<dbReference type="GO" id="GO:0046872">
    <property type="term" value="F:metal ion binding"/>
    <property type="evidence" value="ECO:0007669"/>
    <property type="project" value="UniProtKB-KW"/>
</dbReference>